<dbReference type="KEGG" id="alim:106535803"/>
<accession>A0A2I4D7Y3</accession>
<evidence type="ECO:0000313" key="3">
    <source>
        <dbReference type="RefSeq" id="XP_013888351.1"/>
    </source>
</evidence>
<dbReference type="CTD" id="55363"/>
<dbReference type="InParanoid" id="A0A2I4D7Y3"/>
<reference evidence="3" key="1">
    <citation type="submission" date="2025-08" db="UniProtKB">
        <authorList>
            <consortium name="RefSeq"/>
        </authorList>
    </citation>
    <scope>IDENTIFICATION</scope>
    <source>
        <strain evidence="3">Quisiro</strain>
        <tissue evidence="3">Liver</tissue>
    </source>
</reference>
<proteinExistence type="predicted"/>
<evidence type="ECO:0000313" key="2">
    <source>
        <dbReference type="Proteomes" id="UP000192220"/>
    </source>
</evidence>
<feature type="compositionally biased region" description="Basic residues" evidence="1">
    <location>
        <begin position="74"/>
        <end position="91"/>
    </location>
</feature>
<feature type="region of interest" description="Disordered" evidence="1">
    <location>
        <begin position="172"/>
        <end position="251"/>
    </location>
</feature>
<dbReference type="FunCoup" id="A0A2I4D7Y3">
    <property type="interactions" value="609"/>
</dbReference>
<sequence length="278" mass="30065">MFFARLRLNSFIAAGRMEETSQQENKPELGLQNQNEEEGGIRRRLRDRDLLRKRKAEAEEKETNQWVFGAENQRKRHRAESKSGTKKTGRPRKAEPAPVLPAVLEGAAGGTQEDPAVVVAPEPAAAFISDQLYESLASIQASEPQLAPAPPAPMLQSVFVKSAVDLAPLPGPVDPAPLTAPGPSQDSVPTAGLAPPLAPPQVETLYTESQGREAPDQVLVEDLGPDEEEDVSPTPDQRPSEGLNETPQIVVPEQNKFYSVPTVSASLLPQEYFPGNSL</sequence>
<feature type="compositionally biased region" description="Basic and acidic residues" evidence="1">
    <location>
        <begin position="46"/>
        <end position="63"/>
    </location>
</feature>
<gene>
    <name evidence="3" type="primary">hemgn</name>
</gene>
<feature type="region of interest" description="Disordered" evidence="1">
    <location>
        <begin position="14"/>
        <end position="98"/>
    </location>
</feature>
<keyword evidence="2" id="KW-1185">Reference proteome</keyword>
<organism evidence="2 3">
    <name type="scientific">Austrofundulus limnaeus</name>
    <name type="common">Annual killifish</name>
    <dbReference type="NCBI Taxonomy" id="52670"/>
    <lineage>
        <taxon>Eukaryota</taxon>
        <taxon>Metazoa</taxon>
        <taxon>Chordata</taxon>
        <taxon>Craniata</taxon>
        <taxon>Vertebrata</taxon>
        <taxon>Euteleostomi</taxon>
        <taxon>Actinopterygii</taxon>
        <taxon>Neopterygii</taxon>
        <taxon>Teleostei</taxon>
        <taxon>Neoteleostei</taxon>
        <taxon>Acanthomorphata</taxon>
        <taxon>Ovalentaria</taxon>
        <taxon>Atherinomorphae</taxon>
        <taxon>Cyprinodontiformes</taxon>
        <taxon>Rivulidae</taxon>
        <taxon>Austrofundulus</taxon>
    </lineage>
</organism>
<evidence type="ECO:0000256" key="1">
    <source>
        <dbReference type="SAM" id="MobiDB-lite"/>
    </source>
</evidence>
<name>A0A2I4D7Y3_AUSLI</name>
<dbReference type="OrthoDB" id="8945032at2759"/>
<dbReference type="RefSeq" id="XP_013888351.1">
    <property type="nucleotide sequence ID" value="XM_014032897.1"/>
</dbReference>
<dbReference type="AlphaFoldDB" id="A0A2I4D7Y3"/>
<dbReference type="Proteomes" id="UP000192220">
    <property type="component" value="Unplaced"/>
</dbReference>
<protein>
    <submittedName>
        <fullName evidence="3">Hemogen isoform X1</fullName>
    </submittedName>
</protein>